<comment type="caution">
    <text evidence="2">The sequence shown here is derived from an EMBL/GenBank/DDBJ whole genome shotgun (WGS) entry which is preliminary data.</text>
</comment>
<dbReference type="AlphaFoldDB" id="A0A4Y2S249"/>
<accession>A0A4Y2S249</accession>
<gene>
    <name evidence="2" type="ORF">AVEN_171600_1</name>
</gene>
<proteinExistence type="predicted"/>
<dbReference type="Proteomes" id="UP000499080">
    <property type="component" value="Unassembled WGS sequence"/>
</dbReference>
<feature type="region of interest" description="Disordered" evidence="1">
    <location>
        <begin position="26"/>
        <end position="58"/>
    </location>
</feature>
<dbReference type="EMBL" id="BGPR01019225">
    <property type="protein sequence ID" value="GBN81335.1"/>
    <property type="molecule type" value="Genomic_DNA"/>
</dbReference>
<sequence length="134" mass="15085">MLLGIVEELSDRWRCESSHCIARVPKEAPTFSQDQTPSNAPKVYDQSQSPLKKQNKKSPHLTFVFSTYKKAIRRWRPRWPNGKISALDPEDSTEDPPCMGPVARLIIRSGQTSSRWCGVEVWRGGASSGVVFVI</sequence>
<evidence type="ECO:0000256" key="1">
    <source>
        <dbReference type="SAM" id="MobiDB-lite"/>
    </source>
</evidence>
<evidence type="ECO:0000313" key="2">
    <source>
        <dbReference type="EMBL" id="GBN81335.1"/>
    </source>
</evidence>
<feature type="compositionally biased region" description="Polar residues" evidence="1">
    <location>
        <begin position="30"/>
        <end position="52"/>
    </location>
</feature>
<evidence type="ECO:0000313" key="3">
    <source>
        <dbReference type="Proteomes" id="UP000499080"/>
    </source>
</evidence>
<protein>
    <submittedName>
        <fullName evidence="2">Uncharacterized protein</fullName>
    </submittedName>
</protein>
<keyword evidence="3" id="KW-1185">Reference proteome</keyword>
<organism evidence="2 3">
    <name type="scientific">Araneus ventricosus</name>
    <name type="common">Orbweaver spider</name>
    <name type="synonym">Epeira ventricosa</name>
    <dbReference type="NCBI Taxonomy" id="182803"/>
    <lineage>
        <taxon>Eukaryota</taxon>
        <taxon>Metazoa</taxon>
        <taxon>Ecdysozoa</taxon>
        <taxon>Arthropoda</taxon>
        <taxon>Chelicerata</taxon>
        <taxon>Arachnida</taxon>
        <taxon>Araneae</taxon>
        <taxon>Araneomorphae</taxon>
        <taxon>Entelegynae</taxon>
        <taxon>Araneoidea</taxon>
        <taxon>Araneidae</taxon>
        <taxon>Araneus</taxon>
    </lineage>
</organism>
<name>A0A4Y2S249_ARAVE</name>
<reference evidence="2 3" key="1">
    <citation type="journal article" date="2019" name="Sci. Rep.">
        <title>Orb-weaving spider Araneus ventricosus genome elucidates the spidroin gene catalogue.</title>
        <authorList>
            <person name="Kono N."/>
            <person name="Nakamura H."/>
            <person name="Ohtoshi R."/>
            <person name="Moran D.A.P."/>
            <person name="Shinohara A."/>
            <person name="Yoshida Y."/>
            <person name="Fujiwara M."/>
            <person name="Mori M."/>
            <person name="Tomita M."/>
            <person name="Arakawa K."/>
        </authorList>
    </citation>
    <scope>NUCLEOTIDE SEQUENCE [LARGE SCALE GENOMIC DNA]</scope>
</reference>